<protein>
    <submittedName>
        <fullName evidence="2">40S ribosomal protein S7</fullName>
    </submittedName>
</protein>
<keyword evidence="1" id="KW-1185">Reference proteome</keyword>
<proteinExistence type="predicted"/>
<evidence type="ECO:0000313" key="2">
    <source>
        <dbReference type="WBParaSite" id="ALUE_0000038901-mRNA-1"/>
    </source>
</evidence>
<dbReference type="WBParaSite" id="ALUE_0000038901-mRNA-1">
    <property type="protein sequence ID" value="ALUE_0000038901-mRNA-1"/>
    <property type="gene ID" value="ALUE_0000038901"/>
</dbReference>
<dbReference type="Proteomes" id="UP000036681">
    <property type="component" value="Unplaced"/>
</dbReference>
<organism evidence="1 2">
    <name type="scientific">Ascaris lumbricoides</name>
    <name type="common">Giant roundworm</name>
    <dbReference type="NCBI Taxonomy" id="6252"/>
    <lineage>
        <taxon>Eukaryota</taxon>
        <taxon>Metazoa</taxon>
        <taxon>Ecdysozoa</taxon>
        <taxon>Nematoda</taxon>
        <taxon>Chromadorea</taxon>
        <taxon>Rhabditida</taxon>
        <taxon>Spirurina</taxon>
        <taxon>Ascaridomorpha</taxon>
        <taxon>Ascaridoidea</taxon>
        <taxon>Ascarididae</taxon>
        <taxon>Ascaris</taxon>
    </lineage>
</organism>
<reference evidence="2" key="1">
    <citation type="submission" date="2017-02" db="UniProtKB">
        <authorList>
            <consortium name="WormBaseParasite"/>
        </authorList>
    </citation>
    <scope>IDENTIFICATION</scope>
</reference>
<sequence length="130" mass="14891">MATIFSQKAVINYHMVLPEWFALIHEFSGEEDNASANGDSPSKWLSGVRKATEEKLRAVTSATIGIEHRMATVLNPRLKHLPIICTDLQSHLCVTTDLSCRPRKPKHAKNRQILERRADMGIFHWHEMLY</sequence>
<dbReference type="AlphaFoldDB" id="A0A0M3HFU4"/>
<accession>A0A0M3HFU4</accession>
<name>A0A0M3HFU4_ASCLU</name>
<evidence type="ECO:0000313" key="1">
    <source>
        <dbReference type="Proteomes" id="UP000036681"/>
    </source>
</evidence>